<sequence length="183" mass="20743">MAKDVEEAVRPLQTIPAMTPMSTIATDYRRRMTDAMVTTEEAAQAATTDEKATPGLNQIILEGLYADHMAQLEWAKDAWSTALQKLDIKISSNDELITMITCRTLHLTGQLKSTMRPLVATLYNFKISQRLSVQNANRRLVQKLKYDFGMPYHELRSTKTNTKHSGFLWHKIIETAINLGCRS</sequence>
<proteinExistence type="predicted"/>
<gene>
    <name evidence="1" type="ORF">BV22DRAFT_1135323</name>
</gene>
<evidence type="ECO:0000313" key="1">
    <source>
        <dbReference type="EMBL" id="KAH7917542.1"/>
    </source>
</evidence>
<reference evidence="1" key="1">
    <citation type="journal article" date="2021" name="New Phytol.">
        <title>Evolutionary innovations through gain and loss of genes in the ectomycorrhizal Boletales.</title>
        <authorList>
            <person name="Wu G."/>
            <person name="Miyauchi S."/>
            <person name="Morin E."/>
            <person name="Kuo A."/>
            <person name="Drula E."/>
            <person name="Varga T."/>
            <person name="Kohler A."/>
            <person name="Feng B."/>
            <person name="Cao Y."/>
            <person name="Lipzen A."/>
            <person name="Daum C."/>
            <person name="Hundley H."/>
            <person name="Pangilinan J."/>
            <person name="Johnson J."/>
            <person name="Barry K."/>
            <person name="LaButti K."/>
            <person name="Ng V."/>
            <person name="Ahrendt S."/>
            <person name="Min B."/>
            <person name="Choi I.G."/>
            <person name="Park H."/>
            <person name="Plett J.M."/>
            <person name="Magnuson J."/>
            <person name="Spatafora J.W."/>
            <person name="Nagy L.G."/>
            <person name="Henrissat B."/>
            <person name="Grigoriev I.V."/>
            <person name="Yang Z.L."/>
            <person name="Xu J."/>
            <person name="Martin F.M."/>
        </authorList>
    </citation>
    <scope>NUCLEOTIDE SEQUENCE</scope>
    <source>
        <strain evidence="1">KUC20120723A-06</strain>
    </source>
</reference>
<dbReference type="Proteomes" id="UP000790709">
    <property type="component" value="Unassembled WGS sequence"/>
</dbReference>
<evidence type="ECO:0000313" key="2">
    <source>
        <dbReference type="Proteomes" id="UP000790709"/>
    </source>
</evidence>
<dbReference type="EMBL" id="MU267021">
    <property type="protein sequence ID" value="KAH7917542.1"/>
    <property type="molecule type" value="Genomic_DNA"/>
</dbReference>
<protein>
    <submittedName>
        <fullName evidence="1">Uncharacterized protein</fullName>
    </submittedName>
</protein>
<name>A0ACB8AVZ3_9AGAM</name>
<keyword evidence="2" id="KW-1185">Reference proteome</keyword>
<comment type="caution">
    <text evidence="1">The sequence shown here is derived from an EMBL/GenBank/DDBJ whole genome shotgun (WGS) entry which is preliminary data.</text>
</comment>
<organism evidence="1 2">
    <name type="scientific">Leucogyrophana mollusca</name>
    <dbReference type="NCBI Taxonomy" id="85980"/>
    <lineage>
        <taxon>Eukaryota</taxon>
        <taxon>Fungi</taxon>
        <taxon>Dikarya</taxon>
        <taxon>Basidiomycota</taxon>
        <taxon>Agaricomycotina</taxon>
        <taxon>Agaricomycetes</taxon>
        <taxon>Agaricomycetidae</taxon>
        <taxon>Boletales</taxon>
        <taxon>Boletales incertae sedis</taxon>
        <taxon>Leucogyrophana</taxon>
    </lineage>
</organism>
<accession>A0ACB8AVZ3</accession>